<dbReference type="InterPro" id="IPR025836">
    <property type="entry name" value="Zn_knuckle_CX2CX4HX4C"/>
</dbReference>
<dbReference type="AlphaFoldDB" id="A0A2P5FQL5"/>
<organism evidence="2 3">
    <name type="scientific">Trema orientale</name>
    <name type="common">Charcoal tree</name>
    <name type="synonym">Celtis orientalis</name>
    <dbReference type="NCBI Taxonomy" id="63057"/>
    <lineage>
        <taxon>Eukaryota</taxon>
        <taxon>Viridiplantae</taxon>
        <taxon>Streptophyta</taxon>
        <taxon>Embryophyta</taxon>
        <taxon>Tracheophyta</taxon>
        <taxon>Spermatophyta</taxon>
        <taxon>Magnoliopsida</taxon>
        <taxon>eudicotyledons</taxon>
        <taxon>Gunneridae</taxon>
        <taxon>Pentapetalae</taxon>
        <taxon>rosids</taxon>
        <taxon>fabids</taxon>
        <taxon>Rosales</taxon>
        <taxon>Cannabaceae</taxon>
        <taxon>Trema</taxon>
    </lineage>
</organism>
<keyword evidence="3" id="KW-1185">Reference proteome</keyword>
<gene>
    <name evidence="2" type="ORF">TorRG33x02_042270</name>
</gene>
<accession>A0A2P5FQL5</accession>
<reference evidence="3" key="1">
    <citation type="submission" date="2016-06" db="EMBL/GenBank/DDBJ databases">
        <title>Parallel loss of symbiosis genes in relatives of nitrogen-fixing non-legume Parasponia.</title>
        <authorList>
            <person name="Van Velzen R."/>
            <person name="Holmer R."/>
            <person name="Bu F."/>
            <person name="Rutten L."/>
            <person name="Van Zeijl A."/>
            <person name="Liu W."/>
            <person name="Santuari L."/>
            <person name="Cao Q."/>
            <person name="Sharma T."/>
            <person name="Shen D."/>
            <person name="Roswanjaya Y."/>
            <person name="Wardhani T."/>
            <person name="Kalhor M.S."/>
            <person name="Jansen J."/>
            <person name="Van den Hoogen J."/>
            <person name="Gungor B."/>
            <person name="Hartog M."/>
            <person name="Hontelez J."/>
            <person name="Verver J."/>
            <person name="Yang W.-C."/>
            <person name="Schijlen E."/>
            <person name="Repin R."/>
            <person name="Schilthuizen M."/>
            <person name="Schranz E."/>
            <person name="Heidstra R."/>
            <person name="Miyata K."/>
            <person name="Fedorova E."/>
            <person name="Kohlen W."/>
            <person name="Bisseling T."/>
            <person name="Smit S."/>
            <person name="Geurts R."/>
        </authorList>
    </citation>
    <scope>NUCLEOTIDE SEQUENCE [LARGE SCALE GENOMIC DNA]</scope>
    <source>
        <strain evidence="3">cv. RG33-2</strain>
    </source>
</reference>
<dbReference type="PANTHER" id="PTHR31286">
    <property type="entry name" value="GLYCINE-RICH CELL WALL STRUCTURAL PROTEIN 1.8-LIKE"/>
    <property type="match status" value="1"/>
</dbReference>
<sequence>MGTPLDRYTTAFLLSGYGFNDYKLKPHQNAEYNALNQNLQSAAPGSSFLGNIQDSRRQLDEDSVARSIQDHAGLFVNQESIRLVGLDSVALRDVSNTQVDAQMAKVSHGPDSLISAAGSDADRLRADHGSGSGVAASDHGSPLARTGAHGLVHELPMPSLGAHGIVREVSSVSNRDGSGAHGLVCAGPSSRSHVSFRSPHVSDLGLSFQKSKNKGVADSLPSSKWDNLGDGPSFAQVLNAQVESSIRPPDSHVTLIAPELSKPTLKGNYVCVKVNKQALKTRLDLCQYSLIGRIFLSKEDSPWKLADLKFKLQSIWKLSSDWRLISLGKDFFHILLSSEEEKNRVWTMGSLHLKPARGVGVPIRFDEMTLKGKFGHFARILIDIDLSQPILDSLMVEVGSDCFFVPLEYERLSDFCSSCKTIGHAASACKRGNSLASTKDLEPKVERGRSRSHKRIYRPVTKSPKVADIPVQSAFATLRRDLVVEGHIEGGETQDTKKNWADDVDTSFDNIPIETTKLDTNLVNSPIKAITNTLNKEIQDPSPNLPPEKVAPALEQYDSSSIEGANSDSLNINDLSPTKIFASVGEGWQEAQSHKKKKALQP</sequence>
<dbReference type="STRING" id="63057.A0A2P5FQL5"/>
<dbReference type="InParanoid" id="A0A2P5FQL5"/>
<dbReference type="PANTHER" id="PTHR31286:SF60">
    <property type="entry name" value="PROTEIN, PUTATIVE-RELATED"/>
    <property type="match status" value="1"/>
</dbReference>
<dbReference type="OrthoDB" id="1750606at2759"/>
<dbReference type="Pfam" id="PF14392">
    <property type="entry name" value="zf-CCHC_4"/>
    <property type="match status" value="1"/>
</dbReference>
<feature type="domain" description="Zinc knuckle CX2CX4HX4C" evidence="1">
    <location>
        <begin position="385"/>
        <end position="430"/>
    </location>
</feature>
<comment type="caution">
    <text evidence="2">The sequence shown here is derived from an EMBL/GenBank/DDBJ whole genome shotgun (WGS) entry which is preliminary data.</text>
</comment>
<name>A0A2P5FQL5_TREOI</name>
<dbReference type="Proteomes" id="UP000237000">
    <property type="component" value="Unassembled WGS sequence"/>
</dbReference>
<evidence type="ECO:0000259" key="1">
    <source>
        <dbReference type="Pfam" id="PF14392"/>
    </source>
</evidence>
<evidence type="ECO:0000313" key="3">
    <source>
        <dbReference type="Proteomes" id="UP000237000"/>
    </source>
</evidence>
<proteinExistence type="predicted"/>
<evidence type="ECO:0000313" key="2">
    <source>
        <dbReference type="EMBL" id="POO00100.1"/>
    </source>
</evidence>
<protein>
    <submittedName>
        <fullName evidence="2">Zinc knuckle CX2CX4HX4C</fullName>
    </submittedName>
</protein>
<dbReference type="InterPro" id="IPR040256">
    <property type="entry name" value="At4g02000-like"/>
</dbReference>
<dbReference type="EMBL" id="JXTC01000015">
    <property type="protein sequence ID" value="POO00100.1"/>
    <property type="molecule type" value="Genomic_DNA"/>
</dbReference>